<name>A0A319EFB3_9EURO</name>
<keyword evidence="5" id="KW-1185">Reference proteome</keyword>
<dbReference type="InterPro" id="IPR011990">
    <property type="entry name" value="TPR-like_helical_dom_sf"/>
</dbReference>
<dbReference type="SMART" id="SM00028">
    <property type="entry name" value="TPR"/>
    <property type="match status" value="4"/>
</dbReference>
<feature type="compositionally biased region" description="Basic and acidic residues" evidence="3">
    <location>
        <begin position="721"/>
        <end position="730"/>
    </location>
</feature>
<dbReference type="PANTHER" id="PTHR23083:SF464">
    <property type="entry name" value="TETRATRICOPEPTIDE REPEAT DOMAIN 7, ISOFORM A"/>
    <property type="match status" value="1"/>
</dbReference>
<dbReference type="VEuPathDB" id="FungiDB:BO71DRAFT_342893"/>
<dbReference type="EMBL" id="KZ825802">
    <property type="protein sequence ID" value="PYH99478.1"/>
    <property type="molecule type" value="Genomic_DNA"/>
</dbReference>
<feature type="region of interest" description="Disordered" evidence="3">
    <location>
        <begin position="1059"/>
        <end position="1093"/>
    </location>
</feature>
<evidence type="ECO:0008006" key="6">
    <source>
        <dbReference type="Google" id="ProtNLM"/>
    </source>
</evidence>
<reference evidence="4 5" key="1">
    <citation type="submission" date="2018-02" db="EMBL/GenBank/DDBJ databases">
        <title>The genomes of Aspergillus section Nigri reveals drivers in fungal speciation.</title>
        <authorList>
            <consortium name="DOE Joint Genome Institute"/>
            <person name="Vesth T.C."/>
            <person name="Nybo J."/>
            <person name="Theobald S."/>
            <person name="Brandl J."/>
            <person name="Frisvad J.C."/>
            <person name="Nielsen K.F."/>
            <person name="Lyhne E.K."/>
            <person name="Kogle M.E."/>
            <person name="Kuo A."/>
            <person name="Riley R."/>
            <person name="Clum A."/>
            <person name="Nolan M."/>
            <person name="Lipzen A."/>
            <person name="Salamov A."/>
            <person name="Henrissat B."/>
            <person name="Wiebenga A."/>
            <person name="De vries R.P."/>
            <person name="Grigoriev I.V."/>
            <person name="Mortensen U.H."/>
            <person name="Andersen M.R."/>
            <person name="Baker S.E."/>
        </authorList>
    </citation>
    <scope>NUCLEOTIDE SEQUENCE [LARGE SCALE GENOMIC DNA]</scope>
    <source>
        <strain evidence="4 5">CBS 707.79</strain>
    </source>
</reference>
<dbReference type="OrthoDB" id="29013at2759"/>
<feature type="region of interest" description="Disordered" evidence="3">
    <location>
        <begin position="721"/>
        <end position="877"/>
    </location>
</feature>
<feature type="region of interest" description="Disordered" evidence="3">
    <location>
        <begin position="57"/>
        <end position="76"/>
    </location>
</feature>
<feature type="compositionally biased region" description="Polar residues" evidence="3">
    <location>
        <begin position="62"/>
        <end position="72"/>
    </location>
</feature>
<evidence type="ECO:0000256" key="2">
    <source>
        <dbReference type="ARBA" id="ARBA00038251"/>
    </source>
</evidence>
<accession>A0A319EFB3</accession>
<dbReference type="SUPFAM" id="SSF48452">
    <property type="entry name" value="TPR-like"/>
    <property type="match status" value="2"/>
</dbReference>
<comment type="function">
    <text evidence="1">Involved in endocytosis.</text>
</comment>
<evidence type="ECO:0000256" key="3">
    <source>
        <dbReference type="SAM" id="MobiDB-lite"/>
    </source>
</evidence>
<evidence type="ECO:0000313" key="4">
    <source>
        <dbReference type="EMBL" id="PYH99478.1"/>
    </source>
</evidence>
<gene>
    <name evidence="4" type="ORF">BO71DRAFT_342893</name>
</gene>
<comment type="similarity">
    <text evidence="2">Belongs to the YPP1 family.</text>
</comment>
<feature type="compositionally biased region" description="Polar residues" evidence="3">
    <location>
        <begin position="770"/>
        <end position="784"/>
    </location>
</feature>
<dbReference type="Proteomes" id="UP000247810">
    <property type="component" value="Unassembled WGS sequence"/>
</dbReference>
<dbReference type="InterPro" id="IPR019734">
    <property type="entry name" value="TPR_rpt"/>
</dbReference>
<evidence type="ECO:0000256" key="1">
    <source>
        <dbReference type="ARBA" id="ARBA00002550"/>
    </source>
</evidence>
<evidence type="ECO:0000313" key="5">
    <source>
        <dbReference type="Proteomes" id="UP000247810"/>
    </source>
</evidence>
<sequence length="1171" mass="128704">MTGRDSDKGHRYITALDNARCQNRWDEVPELIRKVTKHAPQKTCLLEVASAEYQVASHLQKHPSTSRPSPASSGLHDLIPPLLSTVNRAEGPKQDVFQAQVCLGWVHWTLDEMGLAAARFPGDFAETVAELEHTGEALSPWTKTCLVKACYLKGSAQRNVSDPNGALETLHSLTPWLTSQLQTTTNPPQFLYWSEKLLAEGASIAGEAACDDIATASAQTIATSLGFFRVWAAHPLVKLTTLSQPHVDDSAVPVSRAPIWKSYYDLLTHILQLSLPYSPSAGGPVRPQLASEIRRVESLCETSLLREAKFPAANENSPEIEAWVEQVIQNWEVLGGTTWTDEELGEGGQNAVGRNVLDILYRAATKTYHSHVVLRRLFHVHAALADFDLAIKALDSYVEIVTGAKERAKKAAQYGDLENDGVLMRTLSEGVTLLCCFGSEKEAEKAKKLTHLLKKISRKHVQESEDGEEGPIVIVSETSSTRSQAVSPSDIAAAYKGIGIGLANWAYWTPVNEDRDDIRADAIEYLEKSLAPELEDDSNCSSIYTLALLLAENRDLDGAIDYVKSALTSDTQHKAGKADFARERDLVPLWHLLALLLSAKNEFDIAERSCEAAFEQFPATVTSLAHSDRRPQKQYPNAQEPSVGGITQALIDKLRNREKERIIETRMTQLAFVELQEGPEVAVNHSDQLLSLFATLFPAASLDEDEKGTAKPDHHEIQIHDHHDHSDHLVPPKSSAGTVKSIRGSIFGRHRGARATDRKAEYTEPKMEGSYSTAALHESTTTTDPAPAIQVTEDNNQPGSRSNPRQVRSRSNTLKKDAQNPTQVNGDTGADEASASGPSSQMVGAALAEVAGQPQSAKQPLGSMAHNAKPTQMPPPAGNYKEPAEQDIRLPISYAFDSPTRAVTKVAPAQAQKHALCILVKVWLLIAGLYRRASSFEDANEACEEASKQAIRVEALVASQESSARAFRERGWGVPKSTDELWADIYAERGLLLNVQERPHDAMEQFEKALMHYADHPKATIGLSNLLLDIWDQKIPLQAPEPGIDVPTSTFPLSALNNASKAEENAQQTRPESTPSSAQPKAKPRTVVDDDEEPRLLNRIAARERASGLLSGLTKRGTSWDNSEAWYALSRAHEADGQIQKLKEVLWWCIELEDRRPIRHWSNLGSGIYVL</sequence>
<feature type="compositionally biased region" description="Basic and acidic residues" evidence="3">
    <location>
        <begin position="754"/>
        <end position="767"/>
    </location>
</feature>
<dbReference type="Gene3D" id="1.25.40.10">
    <property type="entry name" value="Tetratricopeptide repeat domain"/>
    <property type="match status" value="2"/>
</dbReference>
<organism evidence="4 5">
    <name type="scientific">Aspergillus ellipticus CBS 707.79</name>
    <dbReference type="NCBI Taxonomy" id="1448320"/>
    <lineage>
        <taxon>Eukaryota</taxon>
        <taxon>Fungi</taxon>
        <taxon>Dikarya</taxon>
        <taxon>Ascomycota</taxon>
        <taxon>Pezizomycotina</taxon>
        <taxon>Eurotiomycetes</taxon>
        <taxon>Eurotiomycetidae</taxon>
        <taxon>Eurotiales</taxon>
        <taxon>Aspergillaceae</taxon>
        <taxon>Aspergillus</taxon>
        <taxon>Aspergillus subgen. Circumdati</taxon>
    </lineage>
</organism>
<dbReference type="STRING" id="1448320.A0A319EFB3"/>
<dbReference type="AlphaFoldDB" id="A0A319EFB3"/>
<dbReference type="InterPro" id="IPR051722">
    <property type="entry name" value="Endocytosis_PI4K-reg_protein"/>
</dbReference>
<feature type="compositionally biased region" description="Polar residues" evidence="3">
    <location>
        <begin position="1059"/>
        <end position="1079"/>
    </location>
</feature>
<dbReference type="PANTHER" id="PTHR23083">
    <property type="entry name" value="TETRATRICOPEPTIDE REPEAT PROTEIN, TPR"/>
    <property type="match status" value="1"/>
</dbReference>
<feature type="compositionally biased region" description="Polar residues" evidence="3">
    <location>
        <begin position="792"/>
        <end position="812"/>
    </location>
</feature>
<protein>
    <recommendedName>
        <fullName evidence="6">Filamentation protein</fullName>
    </recommendedName>
</protein>
<proteinExistence type="inferred from homology"/>